<reference evidence="1 2" key="1">
    <citation type="submission" date="2020-06" db="EMBL/GenBank/DDBJ databases">
        <title>Description of novel acetic acid bacteria.</title>
        <authorList>
            <person name="Sombolestani A."/>
        </authorList>
    </citation>
    <scope>NUCLEOTIDE SEQUENCE [LARGE SCALE GENOMIC DNA]</scope>
    <source>
        <strain evidence="1 2">LMG 25</strain>
    </source>
</reference>
<sequence>MASRTRTRNARCFMVPSGNHEAGRAGTALGRRVDYEKVFGEAFLKSCKKRRPFKI</sequence>
<dbReference type="EMBL" id="JABXXS010000013">
    <property type="protein sequence ID" value="NVN36789.1"/>
    <property type="molecule type" value="Genomic_DNA"/>
</dbReference>
<dbReference type="AlphaFoldDB" id="A0A850P1U0"/>
<organism evidence="1 2">
    <name type="scientific">Komagataeibacter swingsii</name>
    <dbReference type="NCBI Taxonomy" id="215220"/>
    <lineage>
        <taxon>Bacteria</taxon>
        <taxon>Pseudomonadati</taxon>
        <taxon>Pseudomonadota</taxon>
        <taxon>Alphaproteobacteria</taxon>
        <taxon>Acetobacterales</taxon>
        <taxon>Acetobacteraceae</taxon>
        <taxon>Komagataeibacter</taxon>
    </lineage>
</organism>
<comment type="caution">
    <text evidence="1">The sequence shown here is derived from an EMBL/GenBank/DDBJ whole genome shotgun (WGS) entry which is preliminary data.</text>
</comment>
<proteinExistence type="predicted"/>
<dbReference type="RefSeq" id="WP_176642964.1">
    <property type="nucleotide sequence ID" value="NZ_JABXXS010000013.1"/>
</dbReference>
<protein>
    <submittedName>
        <fullName evidence="1">Uncharacterized protein</fullName>
    </submittedName>
</protein>
<name>A0A850P1U0_9PROT</name>
<evidence type="ECO:0000313" key="2">
    <source>
        <dbReference type="Proteomes" id="UP000522590"/>
    </source>
</evidence>
<gene>
    <name evidence="1" type="ORF">HUK81_07535</name>
</gene>
<dbReference type="Proteomes" id="UP000522590">
    <property type="component" value="Unassembled WGS sequence"/>
</dbReference>
<accession>A0A850P1U0</accession>
<evidence type="ECO:0000313" key="1">
    <source>
        <dbReference type="EMBL" id="NVN36789.1"/>
    </source>
</evidence>